<proteinExistence type="predicted"/>
<dbReference type="AlphaFoldDB" id="A0A1Y6BN64"/>
<sequence>MRQVFAKRFWGFDPQRWPIISFGLAASRDSLIRSSRAGDVIAFVGTQQEPTALGDRGRFLGLAEIGRLPIDSLDVLDTTTLQPESFASDGKFKWPKALPMLRAWKFPDRPKVTEVIKAQLSYGATVRAVLLDADDRAAVLELPREEVDVPDLELIRRHRALADALSSSGPTKGPAPSSWSGEVSRNMSGAAVTYALRFGRRNIWKIGHAQDVAARLAEVNKHVPHETLGESWTAVLTQRWKTQMAAYDMEQRVLALLNDKRTQGERVVCTASELQAAWVDAMIPGQLPAR</sequence>
<dbReference type="EMBL" id="FWZX01000005">
    <property type="protein sequence ID" value="SMF12255.1"/>
    <property type="molecule type" value="Genomic_DNA"/>
</dbReference>
<gene>
    <name evidence="1" type="ORF">SAMN05428998_10576</name>
</gene>
<accession>A0A1Y6BN64</accession>
<keyword evidence="2" id="KW-1185">Reference proteome</keyword>
<dbReference type="Proteomes" id="UP000192917">
    <property type="component" value="Unassembled WGS sequence"/>
</dbReference>
<dbReference type="RefSeq" id="WP_143596183.1">
    <property type="nucleotide sequence ID" value="NZ_FWZX01000005.1"/>
</dbReference>
<reference evidence="1 2" key="1">
    <citation type="submission" date="2017-04" db="EMBL/GenBank/DDBJ databases">
        <authorList>
            <person name="Afonso C.L."/>
            <person name="Miller P.J."/>
            <person name="Scott M.A."/>
            <person name="Spackman E."/>
            <person name="Goraichik I."/>
            <person name="Dimitrov K.M."/>
            <person name="Suarez D.L."/>
            <person name="Swayne D.E."/>
        </authorList>
    </citation>
    <scope>NUCLEOTIDE SEQUENCE [LARGE SCALE GENOMIC DNA]</scope>
    <source>
        <strain evidence="1 2">USBA 355</strain>
    </source>
</reference>
<organism evidence="1 2">
    <name type="scientific">Tistlia consotensis USBA 355</name>
    <dbReference type="NCBI Taxonomy" id="560819"/>
    <lineage>
        <taxon>Bacteria</taxon>
        <taxon>Pseudomonadati</taxon>
        <taxon>Pseudomonadota</taxon>
        <taxon>Alphaproteobacteria</taxon>
        <taxon>Rhodospirillales</taxon>
        <taxon>Rhodovibrionaceae</taxon>
        <taxon>Tistlia</taxon>
    </lineage>
</organism>
<evidence type="ECO:0000313" key="2">
    <source>
        <dbReference type="Proteomes" id="UP000192917"/>
    </source>
</evidence>
<name>A0A1Y6BN64_9PROT</name>
<evidence type="ECO:0000313" key="1">
    <source>
        <dbReference type="EMBL" id="SMF12255.1"/>
    </source>
</evidence>
<protein>
    <submittedName>
        <fullName evidence="1">Uncharacterized protein</fullName>
    </submittedName>
</protein>